<dbReference type="AlphaFoldDB" id="A0A2C6LBZ3"/>
<organism evidence="2 3">
    <name type="scientific">Cystoisospora suis</name>
    <dbReference type="NCBI Taxonomy" id="483139"/>
    <lineage>
        <taxon>Eukaryota</taxon>
        <taxon>Sar</taxon>
        <taxon>Alveolata</taxon>
        <taxon>Apicomplexa</taxon>
        <taxon>Conoidasida</taxon>
        <taxon>Coccidia</taxon>
        <taxon>Eucoccidiorida</taxon>
        <taxon>Eimeriorina</taxon>
        <taxon>Sarcocystidae</taxon>
        <taxon>Cystoisospora</taxon>
    </lineage>
</organism>
<dbReference type="OrthoDB" id="436298at2759"/>
<accession>A0A2C6LBZ3</accession>
<reference evidence="2 3" key="1">
    <citation type="journal article" date="2017" name="Int. J. Parasitol.">
        <title>The genome of the protozoan parasite Cystoisospora suis and a reverse vaccinology approach to identify vaccine candidates.</title>
        <authorList>
            <person name="Palmieri N."/>
            <person name="Shrestha A."/>
            <person name="Ruttkowski B."/>
            <person name="Beck T."/>
            <person name="Vogl C."/>
            <person name="Tomley F."/>
            <person name="Blake D.P."/>
            <person name="Joachim A."/>
        </authorList>
    </citation>
    <scope>NUCLEOTIDE SEQUENCE [LARGE SCALE GENOMIC DNA]</scope>
    <source>
        <strain evidence="2 3">Wien I</strain>
    </source>
</reference>
<gene>
    <name evidence="2" type="ORF">CSUI_001675</name>
</gene>
<evidence type="ECO:0000313" key="2">
    <source>
        <dbReference type="EMBL" id="PHJ24493.1"/>
    </source>
</evidence>
<dbReference type="EMBL" id="MIGC01000671">
    <property type="protein sequence ID" value="PHJ24493.1"/>
    <property type="molecule type" value="Genomic_DNA"/>
</dbReference>
<feature type="region of interest" description="Disordered" evidence="1">
    <location>
        <begin position="64"/>
        <end position="105"/>
    </location>
</feature>
<sequence length="164" mass="18224">MSTRRLQRLVLGASTGGFQSIQAMEFLLHSSIQKHHLVRQFCECFLPSLRYVNPSLSIRFLELPPRQQEEEAPKTAKSSSVTEVPTSPGGSPEKPGISSRRGSSGDPAIVTKDCVRLFFGEGNGAHVINLQLYSHPHQLMQRLLDLDSRWQQLQSLASPSQNNS</sequence>
<proteinExistence type="predicted"/>
<evidence type="ECO:0000256" key="1">
    <source>
        <dbReference type="SAM" id="MobiDB-lite"/>
    </source>
</evidence>
<keyword evidence="3" id="KW-1185">Reference proteome</keyword>
<dbReference type="RefSeq" id="XP_067926166.1">
    <property type="nucleotide sequence ID" value="XM_068061880.1"/>
</dbReference>
<feature type="compositionally biased region" description="Polar residues" evidence="1">
    <location>
        <begin position="76"/>
        <end position="89"/>
    </location>
</feature>
<dbReference type="GeneID" id="94425091"/>
<dbReference type="VEuPathDB" id="ToxoDB:CSUI_001675"/>
<name>A0A2C6LBZ3_9APIC</name>
<comment type="caution">
    <text evidence="2">The sequence shown here is derived from an EMBL/GenBank/DDBJ whole genome shotgun (WGS) entry which is preliminary data.</text>
</comment>
<dbReference type="Proteomes" id="UP000221165">
    <property type="component" value="Unassembled WGS sequence"/>
</dbReference>
<evidence type="ECO:0000313" key="3">
    <source>
        <dbReference type="Proteomes" id="UP000221165"/>
    </source>
</evidence>
<protein>
    <submittedName>
        <fullName evidence="2">Uncharacterized protein</fullName>
    </submittedName>
</protein>